<dbReference type="Proteomes" id="UP000535511">
    <property type="component" value="Unassembled WGS sequence"/>
</dbReference>
<evidence type="ECO:0000313" key="4">
    <source>
        <dbReference type="Proteomes" id="UP000535511"/>
    </source>
</evidence>
<gene>
    <name evidence="3" type="ORF">BJZ21_001030</name>
</gene>
<proteinExistence type="predicted"/>
<evidence type="ECO:0000313" key="3">
    <source>
        <dbReference type="EMBL" id="NYD40947.1"/>
    </source>
</evidence>
<evidence type="ECO:0000256" key="2">
    <source>
        <dbReference type="SAM" id="Phobius"/>
    </source>
</evidence>
<keyword evidence="4" id="KW-1185">Reference proteome</keyword>
<keyword evidence="2" id="KW-0472">Membrane</keyword>
<dbReference type="AlphaFoldDB" id="A0A7Y9E4N8"/>
<sequence length="479" mass="47646">MSGQNPGPTPSPTPGPTSGNRARRSARGRLSLDLVGVLAIVLPLVTLGAALLLHVDGVHRRAAQPTRTPLTSASIVCPAPLTGAPAAYLSTTRAGVEGKVALRSDDGRSSAHLAEGEVTTVRGGSGPLIATGTGDLAPGLVGARFGPSDHLAVTACRPTSPDQWFTGVGGAATHSSVLELVNPDAGPAVADVTVLGGTGQVDVAKLHGVSVAGHFSVQLDLSEVAPRRGDLALHVVSERGRIAASVLDGSDQLGGGAASQDWLAPQPAPTTDNYVLGLAPGSGTRILTLANDSEDEVRASIRFVTEDSVFAPEGVDEVRVPPQSATRVSLASALGARSADGVVGLEITSSAPVTATLRTLVGGDLSHSVAGPALRSGTSVIVPSGSKQVVVAGARGVGAVTVVARSASGRQLASTRTGVRPGRGAVVKVPARAALLQVTPQGTAVHAAVVVSGAGAAVIPLEDPVLNGLVPDVGPGLPR</sequence>
<feature type="region of interest" description="Disordered" evidence="1">
    <location>
        <begin position="1"/>
        <end position="25"/>
    </location>
</feature>
<feature type="transmembrane region" description="Helical" evidence="2">
    <location>
        <begin position="30"/>
        <end position="53"/>
    </location>
</feature>
<evidence type="ECO:0000256" key="1">
    <source>
        <dbReference type="SAM" id="MobiDB-lite"/>
    </source>
</evidence>
<dbReference type="EMBL" id="JACCBG010000001">
    <property type="protein sequence ID" value="NYD40947.1"/>
    <property type="molecule type" value="Genomic_DNA"/>
</dbReference>
<comment type="caution">
    <text evidence="3">The sequence shown here is derived from an EMBL/GenBank/DDBJ whole genome shotgun (WGS) entry which is preliminary data.</text>
</comment>
<keyword evidence="2" id="KW-1133">Transmembrane helix</keyword>
<dbReference type="Pfam" id="PF18986">
    <property type="entry name" value="DUF5719"/>
    <property type="match status" value="1"/>
</dbReference>
<keyword evidence="2" id="KW-0812">Transmembrane</keyword>
<name>A0A7Y9E4N8_9ACTN</name>
<protein>
    <submittedName>
        <fullName evidence="3">Uncharacterized protein</fullName>
    </submittedName>
</protein>
<organism evidence="3 4">
    <name type="scientific">Nocardioides panaciterrulae</name>
    <dbReference type="NCBI Taxonomy" id="661492"/>
    <lineage>
        <taxon>Bacteria</taxon>
        <taxon>Bacillati</taxon>
        <taxon>Actinomycetota</taxon>
        <taxon>Actinomycetes</taxon>
        <taxon>Propionibacteriales</taxon>
        <taxon>Nocardioidaceae</taxon>
        <taxon>Nocardioides</taxon>
    </lineage>
</organism>
<dbReference type="RefSeq" id="WP_179662764.1">
    <property type="nucleotide sequence ID" value="NZ_JACCBG010000001.1"/>
</dbReference>
<accession>A0A7Y9E4N8</accession>
<dbReference type="InterPro" id="IPR043777">
    <property type="entry name" value="DUF5719"/>
</dbReference>
<reference evidence="3 4" key="1">
    <citation type="submission" date="2020-07" db="EMBL/GenBank/DDBJ databases">
        <title>Sequencing the genomes of 1000 actinobacteria strains.</title>
        <authorList>
            <person name="Klenk H.-P."/>
        </authorList>
    </citation>
    <scope>NUCLEOTIDE SEQUENCE [LARGE SCALE GENOMIC DNA]</scope>
    <source>
        <strain evidence="3 4">DSM 21350</strain>
    </source>
</reference>